<dbReference type="PROSITE" id="PS51375">
    <property type="entry name" value="PPR"/>
    <property type="match status" value="3"/>
</dbReference>
<name>A0A835HDP6_9MAGN</name>
<reference evidence="4 5" key="1">
    <citation type="submission" date="2020-10" db="EMBL/GenBank/DDBJ databases">
        <title>The Coptis chinensis genome and diversification of protoberbering-type alkaloids.</title>
        <authorList>
            <person name="Wang B."/>
            <person name="Shu S."/>
            <person name="Song C."/>
            <person name="Liu Y."/>
        </authorList>
    </citation>
    <scope>NUCLEOTIDE SEQUENCE [LARGE SCALE GENOMIC DNA]</scope>
    <source>
        <strain evidence="4">HL-2020</strain>
        <tissue evidence="4">Leaf</tissue>
    </source>
</reference>
<organism evidence="4 5">
    <name type="scientific">Coptis chinensis</name>
    <dbReference type="NCBI Taxonomy" id="261450"/>
    <lineage>
        <taxon>Eukaryota</taxon>
        <taxon>Viridiplantae</taxon>
        <taxon>Streptophyta</taxon>
        <taxon>Embryophyta</taxon>
        <taxon>Tracheophyta</taxon>
        <taxon>Spermatophyta</taxon>
        <taxon>Magnoliopsida</taxon>
        <taxon>Ranunculales</taxon>
        <taxon>Ranunculaceae</taxon>
        <taxon>Coptidoideae</taxon>
        <taxon>Coptis</taxon>
    </lineage>
</organism>
<evidence type="ECO:0000256" key="1">
    <source>
        <dbReference type="ARBA" id="ARBA00007626"/>
    </source>
</evidence>
<sequence length="167" mass="18207">MISKSHLPNVITYSTLVHGLCKEGNLQGVVEVLDRMKLQDLKPDAGLYGKLVTGLCELSKFQDAANFLDEMVLGGISPNHVYLSTRTRGISVSAKSFSSLVACFCKKGDVHKAFRIVSEMVLDGCVPDEDTWNAAVGGFWCRKKARDAADLLQTELMGEFATSKCSN</sequence>
<feature type="repeat" description="PPR" evidence="3">
    <location>
        <begin position="9"/>
        <end position="43"/>
    </location>
</feature>
<protein>
    <recommendedName>
        <fullName evidence="6">Pentatricopeptide repeat-containing protein</fullName>
    </recommendedName>
</protein>
<dbReference type="NCBIfam" id="TIGR00756">
    <property type="entry name" value="PPR"/>
    <property type="match status" value="3"/>
</dbReference>
<dbReference type="Pfam" id="PF01535">
    <property type="entry name" value="PPR"/>
    <property type="match status" value="1"/>
</dbReference>
<dbReference type="EMBL" id="JADFTS010000007">
    <property type="protein sequence ID" value="KAF9596457.1"/>
    <property type="molecule type" value="Genomic_DNA"/>
</dbReference>
<proteinExistence type="inferred from homology"/>
<gene>
    <name evidence="4" type="ORF">IFM89_012162</name>
</gene>
<keyword evidence="2" id="KW-0677">Repeat</keyword>
<dbReference type="InterPro" id="IPR011990">
    <property type="entry name" value="TPR-like_helical_dom_sf"/>
</dbReference>
<evidence type="ECO:0008006" key="6">
    <source>
        <dbReference type="Google" id="ProtNLM"/>
    </source>
</evidence>
<comment type="caution">
    <text evidence="4">The sequence shown here is derived from an EMBL/GenBank/DDBJ whole genome shotgun (WGS) entry which is preliminary data.</text>
</comment>
<evidence type="ECO:0000313" key="5">
    <source>
        <dbReference type="Proteomes" id="UP000631114"/>
    </source>
</evidence>
<comment type="similarity">
    <text evidence="1">Belongs to the PPR family. P subfamily.</text>
</comment>
<dbReference type="Pfam" id="PF12854">
    <property type="entry name" value="PPR_1"/>
    <property type="match status" value="1"/>
</dbReference>
<evidence type="ECO:0000256" key="2">
    <source>
        <dbReference type="ARBA" id="ARBA00022737"/>
    </source>
</evidence>
<accession>A0A835HDP6</accession>
<feature type="repeat" description="PPR" evidence="3">
    <location>
        <begin position="44"/>
        <end position="78"/>
    </location>
</feature>
<evidence type="ECO:0000256" key="3">
    <source>
        <dbReference type="PROSITE-ProRule" id="PRU00708"/>
    </source>
</evidence>
<dbReference type="AlphaFoldDB" id="A0A835HDP6"/>
<feature type="repeat" description="PPR" evidence="3">
    <location>
        <begin position="93"/>
        <end position="127"/>
    </location>
</feature>
<evidence type="ECO:0000313" key="4">
    <source>
        <dbReference type="EMBL" id="KAF9596457.1"/>
    </source>
</evidence>
<dbReference type="Proteomes" id="UP000631114">
    <property type="component" value="Unassembled WGS sequence"/>
</dbReference>
<dbReference type="OrthoDB" id="185373at2759"/>
<dbReference type="PANTHER" id="PTHR47941">
    <property type="entry name" value="PENTATRICOPEPTIDE REPEAT-CONTAINING PROTEIN 3, MITOCHONDRIAL"/>
    <property type="match status" value="1"/>
</dbReference>
<dbReference type="Gene3D" id="1.25.40.10">
    <property type="entry name" value="Tetratricopeptide repeat domain"/>
    <property type="match status" value="2"/>
</dbReference>
<dbReference type="InterPro" id="IPR002885">
    <property type="entry name" value="PPR_rpt"/>
</dbReference>
<keyword evidence="5" id="KW-1185">Reference proteome</keyword>
<dbReference type="Pfam" id="PF13041">
    <property type="entry name" value="PPR_2"/>
    <property type="match status" value="1"/>
</dbReference>